<reference evidence="3" key="1">
    <citation type="submission" date="2019-04" db="EMBL/GenBank/DDBJ databases">
        <title>Nocardioides xinjiangensis sp. nov.</title>
        <authorList>
            <person name="Liu S."/>
        </authorList>
    </citation>
    <scope>NUCLEOTIDE SEQUENCE [LARGE SCALE GENOMIC DNA]</scope>
    <source>
        <strain evidence="3">18</strain>
    </source>
</reference>
<gene>
    <name evidence="2" type="ORF">FAB82_11525</name>
</gene>
<dbReference type="SMART" id="SM00860">
    <property type="entry name" value="SMI1_KNR4"/>
    <property type="match status" value="1"/>
</dbReference>
<evidence type="ECO:0000313" key="2">
    <source>
        <dbReference type="EMBL" id="THV41421.1"/>
    </source>
</evidence>
<feature type="domain" description="Knr4/Smi1-like" evidence="1">
    <location>
        <begin position="49"/>
        <end position="176"/>
    </location>
</feature>
<dbReference type="EMBL" id="STGY01000044">
    <property type="protein sequence ID" value="THV41421.1"/>
    <property type="molecule type" value="Genomic_DNA"/>
</dbReference>
<protein>
    <submittedName>
        <fullName evidence="2">SMI1/KNR4 family protein</fullName>
    </submittedName>
</protein>
<dbReference type="OrthoDB" id="422217at2"/>
<sequence length="180" mass="20628">MSSRLEKKGHDVPERNSWPVVLGLTIKAKLVLQERDLEDADDDTFPRFKLSPEELHALESELGEPFPQEFRDFLLHANGWEGVYYDLDLFGSPELQGAGRWRIAQELLDVYTSEGVMERLDLDPRGVIPVAAGDGNDLVLLIRRGWKHEGEVSWILGGEEFIRAEDYKDFVEFIMSQLQL</sequence>
<dbReference type="InterPro" id="IPR037883">
    <property type="entry name" value="Knr4/Smi1-like_sf"/>
</dbReference>
<dbReference type="AlphaFoldDB" id="A0A4S8QCW0"/>
<dbReference type="Proteomes" id="UP000308760">
    <property type="component" value="Unassembled WGS sequence"/>
</dbReference>
<accession>A0A4S8QCW0</accession>
<reference evidence="2 3" key="2">
    <citation type="submission" date="2019-05" db="EMBL/GenBank/DDBJ databases">
        <title>Glycomyces buryatensis sp. nov.</title>
        <authorList>
            <person name="Nikitina E."/>
        </authorList>
    </citation>
    <scope>NUCLEOTIDE SEQUENCE [LARGE SCALE GENOMIC DNA]</scope>
    <source>
        <strain evidence="2 3">18</strain>
    </source>
</reference>
<name>A0A4S8QCW0_9ACTN</name>
<comment type="caution">
    <text evidence="2">The sequence shown here is derived from an EMBL/GenBank/DDBJ whole genome shotgun (WGS) entry which is preliminary data.</text>
</comment>
<proteinExistence type="predicted"/>
<evidence type="ECO:0000313" key="3">
    <source>
        <dbReference type="Proteomes" id="UP000308760"/>
    </source>
</evidence>
<organism evidence="2 3">
    <name type="scientific">Glycomyces buryatensis</name>
    <dbReference type="NCBI Taxonomy" id="2570927"/>
    <lineage>
        <taxon>Bacteria</taxon>
        <taxon>Bacillati</taxon>
        <taxon>Actinomycetota</taxon>
        <taxon>Actinomycetes</taxon>
        <taxon>Glycomycetales</taxon>
        <taxon>Glycomycetaceae</taxon>
        <taxon>Glycomyces</taxon>
    </lineage>
</organism>
<dbReference type="InterPro" id="IPR018958">
    <property type="entry name" value="Knr4/Smi1-like_dom"/>
</dbReference>
<dbReference type="SUPFAM" id="SSF160631">
    <property type="entry name" value="SMI1/KNR4-like"/>
    <property type="match status" value="1"/>
</dbReference>
<evidence type="ECO:0000259" key="1">
    <source>
        <dbReference type="SMART" id="SM00860"/>
    </source>
</evidence>
<dbReference type="Pfam" id="PF09346">
    <property type="entry name" value="SMI1_KNR4"/>
    <property type="match status" value="1"/>
</dbReference>
<keyword evidence="3" id="KW-1185">Reference proteome</keyword>
<dbReference type="Gene3D" id="3.40.1580.10">
    <property type="entry name" value="SMI1/KNR4-like"/>
    <property type="match status" value="1"/>
</dbReference>